<comment type="caution">
    <text evidence="1">The sequence shown here is derived from an EMBL/GenBank/DDBJ whole genome shotgun (WGS) entry which is preliminary data.</text>
</comment>
<evidence type="ECO:0000313" key="1">
    <source>
        <dbReference type="EMBL" id="KAK3695955.1"/>
    </source>
</evidence>
<evidence type="ECO:0000313" key="2">
    <source>
        <dbReference type="Proteomes" id="UP001281147"/>
    </source>
</evidence>
<accession>A0ACC3MKG2</accession>
<dbReference type="EMBL" id="JAUTXU010000250">
    <property type="protein sequence ID" value="KAK3695955.1"/>
    <property type="molecule type" value="Genomic_DNA"/>
</dbReference>
<organism evidence="1 2">
    <name type="scientific">Vermiconidia calcicola</name>
    <dbReference type="NCBI Taxonomy" id="1690605"/>
    <lineage>
        <taxon>Eukaryota</taxon>
        <taxon>Fungi</taxon>
        <taxon>Dikarya</taxon>
        <taxon>Ascomycota</taxon>
        <taxon>Pezizomycotina</taxon>
        <taxon>Dothideomycetes</taxon>
        <taxon>Dothideomycetidae</taxon>
        <taxon>Mycosphaerellales</taxon>
        <taxon>Extremaceae</taxon>
        <taxon>Vermiconidia</taxon>
    </lineage>
</organism>
<gene>
    <name evidence="1" type="ORF">LTR37_018250</name>
</gene>
<proteinExistence type="predicted"/>
<name>A0ACC3MKG2_9PEZI</name>
<reference evidence="1" key="1">
    <citation type="submission" date="2023-07" db="EMBL/GenBank/DDBJ databases">
        <title>Black Yeasts Isolated from many extreme environments.</title>
        <authorList>
            <person name="Coleine C."/>
            <person name="Stajich J.E."/>
            <person name="Selbmann L."/>
        </authorList>
    </citation>
    <scope>NUCLEOTIDE SEQUENCE</scope>
    <source>
        <strain evidence="1">CCFEE 5714</strain>
    </source>
</reference>
<dbReference type="Proteomes" id="UP001281147">
    <property type="component" value="Unassembled WGS sequence"/>
</dbReference>
<protein>
    <submittedName>
        <fullName evidence="1">Uncharacterized protein</fullName>
    </submittedName>
</protein>
<sequence>MAFQDGREGFAQYPEPLVMPPKSGKHTQSFIVLHGRGSNAKSFGPELLQTSISDSSALLQDIFPDARFIFPTASKRRAQLFHRAIIRQWFDNGSLREQSDKEEQLQYDGLRESSRYIHKLLEAEIVTVGSQNVLLWGLSQGCAISLVSLLLWQGPKIAAVVGMCGWLPLRKRMEAAVHGLVEQFEEDDPFSEGNDPAATVESKYDTAAKYLREELQLSFQTHSNASLQIPIFLGHGTEDEKVPLVLGKEAADFCQLMDFVVQYGEYDGLGHWYSPSMLADIVAFIREKTSISVFAARRAEQEASRFRVAVPSSST</sequence>
<keyword evidence="2" id="KW-1185">Reference proteome</keyword>